<reference evidence="2" key="1">
    <citation type="submission" date="2021-06" db="EMBL/GenBank/DDBJ databases">
        <authorList>
            <person name="Kallberg Y."/>
            <person name="Tangrot J."/>
            <person name="Rosling A."/>
        </authorList>
    </citation>
    <scope>NUCLEOTIDE SEQUENCE</scope>
    <source>
        <strain evidence="2">IN212</strain>
    </source>
</reference>
<proteinExistence type="predicted"/>
<accession>A0A9N9I8V5</accession>
<protein>
    <submittedName>
        <fullName evidence="2">3053_t:CDS:1</fullName>
    </submittedName>
</protein>
<keyword evidence="3" id="KW-1185">Reference proteome</keyword>
<evidence type="ECO:0000313" key="2">
    <source>
        <dbReference type="EMBL" id="CAG8724971.1"/>
    </source>
</evidence>
<dbReference type="AlphaFoldDB" id="A0A9N9I8V5"/>
<sequence length="46" mass="5325">NSQETSIHNTQVNSQEASIQENKENINLDEEIIDITDDHELILFQN</sequence>
<organism evidence="2 3">
    <name type="scientific">Racocetra fulgida</name>
    <dbReference type="NCBI Taxonomy" id="60492"/>
    <lineage>
        <taxon>Eukaryota</taxon>
        <taxon>Fungi</taxon>
        <taxon>Fungi incertae sedis</taxon>
        <taxon>Mucoromycota</taxon>
        <taxon>Glomeromycotina</taxon>
        <taxon>Glomeromycetes</taxon>
        <taxon>Diversisporales</taxon>
        <taxon>Gigasporaceae</taxon>
        <taxon>Racocetra</taxon>
    </lineage>
</organism>
<dbReference type="Proteomes" id="UP000789396">
    <property type="component" value="Unassembled WGS sequence"/>
</dbReference>
<dbReference type="EMBL" id="CAJVPZ010026194">
    <property type="protein sequence ID" value="CAG8724971.1"/>
    <property type="molecule type" value="Genomic_DNA"/>
</dbReference>
<evidence type="ECO:0000256" key="1">
    <source>
        <dbReference type="SAM" id="MobiDB-lite"/>
    </source>
</evidence>
<feature type="compositionally biased region" description="Polar residues" evidence="1">
    <location>
        <begin position="1"/>
        <end position="20"/>
    </location>
</feature>
<name>A0A9N9I8V5_9GLOM</name>
<feature type="non-terminal residue" evidence="2">
    <location>
        <position position="1"/>
    </location>
</feature>
<feature type="region of interest" description="Disordered" evidence="1">
    <location>
        <begin position="1"/>
        <end position="26"/>
    </location>
</feature>
<comment type="caution">
    <text evidence="2">The sequence shown here is derived from an EMBL/GenBank/DDBJ whole genome shotgun (WGS) entry which is preliminary data.</text>
</comment>
<gene>
    <name evidence="2" type="ORF">RFULGI_LOCUS11721</name>
</gene>
<evidence type="ECO:0000313" key="3">
    <source>
        <dbReference type="Proteomes" id="UP000789396"/>
    </source>
</evidence>